<proteinExistence type="predicted"/>
<dbReference type="GO" id="GO:0071555">
    <property type="term" value="P:cell wall organization"/>
    <property type="evidence" value="ECO:0007669"/>
    <property type="project" value="UniProtKB-KW"/>
</dbReference>
<dbReference type="InterPro" id="IPR051206">
    <property type="entry name" value="NAMLAA_amidase_2"/>
</dbReference>
<dbReference type="EC" id="3.5.1.28" evidence="2"/>
<evidence type="ECO:0000256" key="4">
    <source>
        <dbReference type="ARBA" id="ARBA00023316"/>
    </source>
</evidence>
<dbReference type="CDD" id="cd06583">
    <property type="entry name" value="PGRP"/>
    <property type="match status" value="1"/>
</dbReference>
<comment type="catalytic activity">
    <reaction evidence="1">
        <text>Hydrolyzes the link between N-acetylmuramoyl residues and L-amino acid residues in certain cell-wall glycopeptides.</text>
        <dbReference type="EC" id="3.5.1.28"/>
    </reaction>
</comment>
<dbReference type="GO" id="GO:0008745">
    <property type="term" value="F:N-acetylmuramoyl-L-alanine amidase activity"/>
    <property type="evidence" value="ECO:0007669"/>
    <property type="project" value="UniProtKB-EC"/>
</dbReference>
<evidence type="ECO:0000259" key="5">
    <source>
        <dbReference type="SMART" id="SM00644"/>
    </source>
</evidence>
<dbReference type="EMBL" id="CAJNOR010002143">
    <property type="protein sequence ID" value="CAF1253478.1"/>
    <property type="molecule type" value="Genomic_DNA"/>
</dbReference>
<dbReference type="InterPro" id="IPR002502">
    <property type="entry name" value="Amidase_domain"/>
</dbReference>
<dbReference type="SMART" id="SM00644">
    <property type="entry name" value="Ami_2"/>
    <property type="match status" value="1"/>
</dbReference>
<dbReference type="PANTHER" id="PTHR30417:SF1">
    <property type="entry name" value="N-ACETYLMURAMOYL-L-ALANINE AMIDASE AMID"/>
    <property type="match status" value="1"/>
</dbReference>
<dbReference type="EMBL" id="CAJNOJ010000005">
    <property type="protein sequence ID" value="CAF0753047.1"/>
    <property type="molecule type" value="Genomic_DNA"/>
</dbReference>
<dbReference type="InterPro" id="IPR036505">
    <property type="entry name" value="Amidase/PGRP_sf"/>
</dbReference>
<dbReference type="GO" id="GO:0009254">
    <property type="term" value="P:peptidoglycan turnover"/>
    <property type="evidence" value="ECO:0007669"/>
    <property type="project" value="TreeGrafter"/>
</dbReference>
<gene>
    <name evidence="6" type="ORF">EDS130_LOCUS2395</name>
    <name evidence="7" type="ORF">XAT740_LOCUS26387</name>
</gene>
<evidence type="ECO:0000313" key="8">
    <source>
        <dbReference type="Proteomes" id="UP000663828"/>
    </source>
</evidence>
<dbReference type="OrthoDB" id="9994225at2759"/>
<dbReference type="SUPFAM" id="SSF55846">
    <property type="entry name" value="N-acetylmuramoyl-L-alanine amidase-like"/>
    <property type="match status" value="1"/>
</dbReference>
<dbReference type="PANTHER" id="PTHR30417">
    <property type="entry name" value="N-ACETYLMURAMOYL-L-ALANINE AMIDASE AMID"/>
    <property type="match status" value="1"/>
</dbReference>
<protein>
    <recommendedName>
        <fullName evidence="2">N-acetylmuramoyl-L-alanine amidase</fullName>
        <ecNumber evidence="2">3.5.1.28</ecNumber>
    </recommendedName>
</protein>
<evidence type="ECO:0000256" key="1">
    <source>
        <dbReference type="ARBA" id="ARBA00001561"/>
    </source>
</evidence>
<dbReference type="Proteomes" id="UP000663828">
    <property type="component" value="Unassembled WGS sequence"/>
</dbReference>
<keyword evidence="3" id="KW-0378">Hydrolase</keyword>
<evidence type="ECO:0000256" key="2">
    <source>
        <dbReference type="ARBA" id="ARBA00011901"/>
    </source>
</evidence>
<evidence type="ECO:0000256" key="3">
    <source>
        <dbReference type="ARBA" id="ARBA00022801"/>
    </source>
</evidence>
<keyword evidence="8" id="KW-1185">Reference proteome</keyword>
<evidence type="ECO:0000313" key="6">
    <source>
        <dbReference type="EMBL" id="CAF0753047.1"/>
    </source>
</evidence>
<keyword evidence="4" id="KW-0961">Cell wall biogenesis/degradation</keyword>
<dbReference type="GO" id="GO:0009253">
    <property type="term" value="P:peptidoglycan catabolic process"/>
    <property type="evidence" value="ECO:0007669"/>
    <property type="project" value="InterPro"/>
</dbReference>
<sequence>MTDKSAATSSTTDNWNVNYYKAQKVPSPNYTSSRTKPITCLVLHGTAGGGTIEWFLNPASKVSSHYVVGQDGRVTQMVHESDTAWHAGVVSPTSIFANKGNPNQFSIGIEFSRNKTNDNIMPDVQISSGLDLVENIRTRYPNIAIYFHDEISIGRTCPGPNFPKEIFRS</sequence>
<evidence type="ECO:0000313" key="7">
    <source>
        <dbReference type="EMBL" id="CAF1253478.1"/>
    </source>
</evidence>
<organism evidence="7 8">
    <name type="scientific">Adineta ricciae</name>
    <name type="common">Rotifer</name>
    <dbReference type="NCBI Taxonomy" id="249248"/>
    <lineage>
        <taxon>Eukaryota</taxon>
        <taxon>Metazoa</taxon>
        <taxon>Spiralia</taxon>
        <taxon>Gnathifera</taxon>
        <taxon>Rotifera</taxon>
        <taxon>Eurotatoria</taxon>
        <taxon>Bdelloidea</taxon>
        <taxon>Adinetida</taxon>
        <taxon>Adinetidae</taxon>
        <taxon>Adineta</taxon>
    </lineage>
</organism>
<dbReference type="Proteomes" id="UP000663852">
    <property type="component" value="Unassembled WGS sequence"/>
</dbReference>
<dbReference type="Pfam" id="PF01510">
    <property type="entry name" value="Amidase_2"/>
    <property type="match status" value="1"/>
</dbReference>
<dbReference type="Gene3D" id="3.40.80.10">
    <property type="entry name" value="Peptidoglycan recognition protein-like"/>
    <property type="match status" value="1"/>
</dbReference>
<feature type="domain" description="N-acetylmuramoyl-L-alanine amidase" evidence="5">
    <location>
        <begin position="27"/>
        <end position="159"/>
    </location>
</feature>
<accession>A0A815A2I1</accession>
<name>A0A815A2I1_ADIRI</name>
<reference evidence="7" key="1">
    <citation type="submission" date="2021-02" db="EMBL/GenBank/DDBJ databases">
        <authorList>
            <person name="Nowell W R."/>
        </authorList>
    </citation>
    <scope>NUCLEOTIDE SEQUENCE</scope>
</reference>
<comment type="caution">
    <text evidence="7">The sequence shown here is derived from an EMBL/GenBank/DDBJ whole genome shotgun (WGS) entry which is preliminary data.</text>
</comment>
<dbReference type="AlphaFoldDB" id="A0A815A2I1"/>